<reference evidence="1 2" key="1">
    <citation type="submission" date="2020-08" db="EMBL/GenBank/DDBJ databases">
        <title>Genome public.</title>
        <authorList>
            <person name="Liu C."/>
            <person name="Sun Q."/>
        </authorList>
    </citation>
    <scope>NUCLEOTIDE SEQUENCE [LARGE SCALE GENOMIC DNA]</scope>
    <source>
        <strain evidence="1 2">NSJ-35</strain>
    </source>
</reference>
<comment type="caution">
    <text evidence="1">The sequence shown here is derived from an EMBL/GenBank/DDBJ whole genome shotgun (WGS) entry which is preliminary data.</text>
</comment>
<evidence type="ECO:0000313" key="2">
    <source>
        <dbReference type="Proteomes" id="UP000606889"/>
    </source>
</evidence>
<dbReference type="RefSeq" id="WP_186857682.1">
    <property type="nucleotide sequence ID" value="NZ_JACOON010000003.1"/>
</dbReference>
<organism evidence="1 2">
    <name type="scientific">Christensenella tenuis</name>
    <dbReference type="NCBI Taxonomy" id="2763033"/>
    <lineage>
        <taxon>Bacteria</taxon>
        <taxon>Bacillati</taxon>
        <taxon>Bacillota</taxon>
        <taxon>Clostridia</taxon>
        <taxon>Christensenellales</taxon>
        <taxon>Christensenellaceae</taxon>
        <taxon>Christensenella</taxon>
    </lineage>
</organism>
<proteinExistence type="predicted"/>
<dbReference type="EMBL" id="JACOON010000003">
    <property type="protein sequence ID" value="MBC5648181.1"/>
    <property type="molecule type" value="Genomic_DNA"/>
</dbReference>
<dbReference type="Proteomes" id="UP000606889">
    <property type="component" value="Unassembled WGS sequence"/>
</dbReference>
<accession>A0ABR7EEJ7</accession>
<name>A0ABR7EEJ7_9FIRM</name>
<protein>
    <submittedName>
        <fullName evidence="1">Uncharacterized protein</fullName>
    </submittedName>
</protein>
<sequence>MNLNIIPLMGEVDLTYPQVITRASEYYIFEAVGHGAEKKTEVLFTRVKDHCIVRDGKENEIINSIINMPMLKGTWALWDHAARHPGIYLEDNLFCFKIDTGACIAYVRCQPYHSVNNIDIVGYTPDIEKVAKPMRIAYMIGHPAETLPELCFTVLPGSGELICIKRGESGYCSCQWSTNDRELNRRTANYCNEARGISREQEEAMVIGSMEKWKERGYEALDILER</sequence>
<keyword evidence="2" id="KW-1185">Reference proteome</keyword>
<evidence type="ECO:0000313" key="1">
    <source>
        <dbReference type="EMBL" id="MBC5648181.1"/>
    </source>
</evidence>
<gene>
    <name evidence="1" type="ORF">H8S18_07510</name>
</gene>